<dbReference type="Proteomes" id="UP000823750">
    <property type="component" value="Unassembled WGS sequence"/>
</dbReference>
<gene>
    <name evidence="3" type="ORF">IAB78_02760</name>
</gene>
<dbReference type="InterPro" id="IPR017850">
    <property type="entry name" value="Alkaline_phosphatase_core_sf"/>
</dbReference>
<dbReference type="Gene3D" id="3.40.720.10">
    <property type="entry name" value="Alkaline Phosphatase, subunit A"/>
    <property type="match status" value="1"/>
</dbReference>
<feature type="domain" description="Sulfatase N-terminal" evidence="2">
    <location>
        <begin position="33"/>
        <end position="368"/>
    </location>
</feature>
<dbReference type="CDD" id="cd16145">
    <property type="entry name" value="ARS_like"/>
    <property type="match status" value="1"/>
</dbReference>
<organism evidence="3 4">
    <name type="scientific">Candidatus Cryptobacteroides excrementavium</name>
    <dbReference type="NCBI Taxonomy" id="2840759"/>
    <lineage>
        <taxon>Bacteria</taxon>
        <taxon>Pseudomonadati</taxon>
        <taxon>Bacteroidota</taxon>
        <taxon>Bacteroidia</taxon>
        <taxon>Bacteroidales</taxon>
        <taxon>Candidatus Cryptobacteroides</taxon>
    </lineage>
</organism>
<comment type="PTM">
    <text evidence="1">The conversion to 3-oxoalanine (also known as C-formylglycine, FGly), of a serine or cysteine residue in prokaryotes and of a cysteine residue in eukaryotes, is critical for catalytic activity.</text>
</comment>
<dbReference type="Pfam" id="PF00884">
    <property type="entry name" value="Sulfatase"/>
    <property type="match status" value="1"/>
</dbReference>
<dbReference type="InterPro" id="IPR000917">
    <property type="entry name" value="Sulfatase_N"/>
</dbReference>
<dbReference type="PANTHER" id="PTHR43751">
    <property type="entry name" value="SULFATASE"/>
    <property type="match status" value="1"/>
</dbReference>
<dbReference type="SUPFAM" id="SSF53649">
    <property type="entry name" value="Alkaline phosphatase-like"/>
    <property type="match status" value="1"/>
</dbReference>
<evidence type="ECO:0000256" key="1">
    <source>
        <dbReference type="PIRSR" id="PIRSR600917-52"/>
    </source>
</evidence>
<evidence type="ECO:0000313" key="4">
    <source>
        <dbReference type="Proteomes" id="UP000823750"/>
    </source>
</evidence>
<dbReference type="EMBL" id="JADILX010000049">
    <property type="protein sequence ID" value="MBO8485326.1"/>
    <property type="molecule type" value="Genomic_DNA"/>
</dbReference>
<name>A0A9D9J2E5_9BACT</name>
<dbReference type="Gene3D" id="3.30.1120.10">
    <property type="match status" value="1"/>
</dbReference>
<proteinExistence type="predicted"/>
<reference evidence="3" key="1">
    <citation type="submission" date="2020-10" db="EMBL/GenBank/DDBJ databases">
        <authorList>
            <person name="Gilroy R."/>
        </authorList>
    </citation>
    <scope>NUCLEOTIDE SEQUENCE</scope>
    <source>
        <strain evidence="3">B2-16538</strain>
    </source>
</reference>
<dbReference type="AlphaFoldDB" id="A0A9D9J2E5"/>
<protein>
    <submittedName>
        <fullName evidence="3">Arylsulfatase</fullName>
    </submittedName>
</protein>
<dbReference type="PANTHER" id="PTHR43751:SF3">
    <property type="entry name" value="SULFATASE N-TERMINAL DOMAIN-CONTAINING PROTEIN"/>
    <property type="match status" value="1"/>
</dbReference>
<accession>A0A9D9J2E5</accession>
<feature type="modified residue" description="3-oxoalanine (Ser)" evidence="1">
    <location>
        <position position="81"/>
    </location>
</feature>
<comment type="caution">
    <text evidence="3">The sequence shown here is derived from an EMBL/GenBank/DDBJ whole genome shotgun (WGS) entry which is preliminary data.</text>
</comment>
<sequence length="503" mass="55540">MKHRMIITGLAAGFATVAGKADAGTSGTHAQMPNVVFILADDLGYGDTGCYGQERFGTPNIDSLAANGMRFTRFYSGTTVSAPSRACLLTGQHSGHAAVRGNIETPPEGQYPLPVTETIFSMFKDYGYVTGTFGKWGLGAPGSTGEPAHQGVDEFFGYNCQLLAHNYYPDHLWDNSTKITLEENSGGQYGTYAQDLIHQKALEFIDRHSESPFFLFLPYILPHAELIVPKDSILAKFSGRYPETPYNGCDSGPAFRKGGYCSQPEPRATFAAMVSRLDMYVGQVIDRLQENGILGNTVIIFASDNGPHIEGGADPEFFDSNGIFRGIKRDLYEGGIRVPFIIAWEGVVSPGSENRDAFAFWDLYPTFRDILSRTGDGSRRKTQDTVDKCADGISILPALTGTGRQRHHKMLYFEFHEDGGRQAVISGDMKLIKLHASSENGQIWELYDLKNDPSETVNLLDAEHTSARYRKIAARLRKIMQHEHVADPVWPLLDCELRQAQAN</sequence>
<evidence type="ECO:0000313" key="3">
    <source>
        <dbReference type="EMBL" id="MBO8485326.1"/>
    </source>
</evidence>
<evidence type="ECO:0000259" key="2">
    <source>
        <dbReference type="Pfam" id="PF00884"/>
    </source>
</evidence>
<dbReference type="InterPro" id="IPR052701">
    <property type="entry name" value="GAG_Ulvan_Degrading_Sulfatases"/>
</dbReference>
<reference evidence="3" key="2">
    <citation type="journal article" date="2021" name="PeerJ">
        <title>Extensive microbial diversity within the chicken gut microbiome revealed by metagenomics and culture.</title>
        <authorList>
            <person name="Gilroy R."/>
            <person name="Ravi A."/>
            <person name="Getino M."/>
            <person name="Pursley I."/>
            <person name="Horton D.L."/>
            <person name="Alikhan N.F."/>
            <person name="Baker D."/>
            <person name="Gharbi K."/>
            <person name="Hall N."/>
            <person name="Watson M."/>
            <person name="Adriaenssens E.M."/>
            <person name="Foster-Nyarko E."/>
            <person name="Jarju S."/>
            <person name="Secka A."/>
            <person name="Antonio M."/>
            <person name="Oren A."/>
            <person name="Chaudhuri R.R."/>
            <person name="La Ragione R."/>
            <person name="Hildebrand F."/>
            <person name="Pallen M.J."/>
        </authorList>
    </citation>
    <scope>NUCLEOTIDE SEQUENCE</scope>
    <source>
        <strain evidence="3">B2-16538</strain>
    </source>
</reference>